<evidence type="ECO:0000313" key="3">
    <source>
        <dbReference type="EMBL" id="PRR69621.1"/>
    </source>
</evidence>
<dbReference type="Gene3D" id="1.10.10.2220">
    <property type="match status" value="1"/>
</dbReference>
<sequence length="303" mass="33191">MPSMAAKIDPEQQEKITAKIERVRFHNPDNSYCILALDNGVTAVGYMPSIRTGDEYEFTGTWKTHPKFGKQFAFTEHQMLMPSSREGLISYLCSVATGIGPVKAGRIVETLRDDCLDKIQADPGVLAKVPGVTPEQAEEIHKALTENRVLAELTALICGQGITPRLAAKIYKQYGAESLDVVKENPYVLADEMFGVGFKTADKIARAVGIPEDSPYRIKAAVKWLLNEAGNDGHCYLRPSEIMARLPEALGMRVEVAPVAAAVKALQERGEVVREGDCIYYAKMYEAEKELAGRVRGMVAGNG</sequence>
<comment type="caution">
    <text evidence="3">The sequence shown here is derived from an EMBL/GenBank/DDBJ whole genome shotgun (WGS) entry which is preliminary data.</text>
</comment>
<dbReference type="AlphaFoldDB" id="A0A9X7J1F4"/>
<keyword evidence="3" id="KW-0067">ATP-binding</keyword>
<dbReference type="Gene3D" id="1.10.150.20">
    <property type="entry name" value="5' to 3' exonuclease, C-terminal subdomain"/>
    <property type="match status" value="1"/>
</dbReference>
<reference evidence="3 4" key="1">
    <citation type="submission" date="2018-03" db="EMBL/GenBank/DDBJ databases">
        <title>Genome sequence of Moorella stamsii DSM 26217.</title>
        <authorList>
            <person name="Poehlein A."/>
            <person name="Daniel R."/>
        </authorList>
    </citation>
    <scope>NUCLEOTIDE SEQUENCE [LARGE SCALE GENOMIC DNA]</scope>
    <source>
        <strain evidence="4">DSM 26217</strain>
    </source>
</reference>
<keyword evidence="4" id="KW-1185">Reference proteome</keyword>
<dbReference type="Pfam" id="PF23139">
    <property type="entry name" value="OB_YrrC"/>
    <property type="match status" value="1"/>
</dbReference>
<keyword evidence="3" id="KW-0347">Helicase</keyword>
<evidence type="ECO:0000259" key="2">
    <source>
        <dbReference type="Pfam" id="PF23139"/>
    </source>
</evidence>
<dbReference type="GO" id="GO:0016787">
    <property type="term" value="F:hydrolase activity"/>
    <property type="evidence" value="ECO:0007669"/>
    <property type="project" value="UniProtKB-KW"/>
</dbReference>
<dbReference type="EMBL" id="PVXL01000072">
    <property type="protein sequence ID" value="PRR69621.1"/>
    <property type="molecule type" value="Genomic_DNA"/>
</dbReference>
<dbReference type="Pfam" id="PF14490">
    <property type="entry name" value="HHH_RecD2"/>
    <property type="match status" value="1"/>
</dbReference>
<dbReference type="EC" id="3.6.4.12" evidence="3"/>
<accession>A0A9X7J1F4</accession>
<keyword evidence="3" id="KW-0378">Hydrolase</keyword>
<evidence type="ECO:0000259" key="1">
    <source>
        <dbReference type="Pfam" id="PF14490"/>
    </source>
</evidence>
<name>A0A9X7J1F4_9FIRM</name>
<feature type="domain" description="ATP-dependent RecD2 DNA helicase OB-fold" evidence="2">
    <location>
        <begin position="14"/>
        <end position="82"/>
    </location>
</feature>
<dbReference type="InterPro" id="IPR055446">
    <property type="entry name" value="RecD2_N_OB"/>
</dbReference>
<dbReference type="GO" id="GO:0003678">
    <property type="term" value="F:DNA helicase activity"/>
    <property type="evidence" value="ECO:0007669"/>
    <property type="project" value="UniProtKB-EC"/>
</dbReference>
<gene>
    <name evidence="3" type="primary">recD2_2</name>
    <name evidence="3" type="ORF">MOST_30430</name>
</gene>
<dbReference type="Pfam" id="PF14520">
    <property type="entry name" value="HHH_5"/>
    <property type="match status" value="1"/>
</dbReference>
<proteinExistence type="predicted"/>
<protein>
    <submittedName>
        <fullName evidence="3">ATP-dependent RecD-like DNA helicase</fullName>
        <ecNumber evidence="3">3.6.4.12</ecNumber>
    </submittedName>
</protein>
<keyword evidence="3" id="KW-0547">Nucleotide-binding</keyword>
<evidence type="ECO:0000313" key="4">
    <source>
        <dbReference type="Proteomes" id="UP000239430"/>
    </source>
</evidence>
<feature type="domain" description="ATP-dependent RecD2 DNA helicase-like helix-hairpin-helix" evidence="1">
    <location>
        <begin position="148"/>
        <end position="236"/>
    </location>
</feature>
<organism evidence="3 4">
    <name type="scientific">Neomoorella stamsii</name>
    <dbReference type="NCBI Taxonomy" id="1266720"/>
    <lineage>
        <taxon>Bacteria</taxon>
        <taxon>Bacillati</taxon>
        <taxon>Bacillota</taxon>
        <taxon>Clostridia</taxon>
        <taxon>Neomoorellales</taxon>
        <taxon>Neomoorellaceae</taxon>
        <taxon>Neomoorella</taxon>
    </lineage>
</organism>
<dbReference type="Proteomes" id="UP000239430">
    <property type="component" value="Unassembled WGS sequence"/>
</dbReference>
<dbReference type="InterPro" id="IPR029493">
    <property type="entry name" value="RecD2-like_HHH"/>
</dbReference>